<protein>
    <submittedName>
        <fullName evidence="1">Uncharacterized protein</fullName>
    </submittedName>
</protein>
<gene>
    <name evidence="1" type="ORF">LCGC14_0288520</name>
</gene>
<dbReference type="AlphaFoldDB" id="A0A0F9TTN2"/>
<reference evidence="1" key="1">
    <citation type="journal article" date="2015" name="Nature">
        <title>Complex archaea that bridge the gap between prokaryotes and eukaryotes.</title>
        <authorList>
            <person name="Spang A."/>
            <person name="Saw J.H."/>
            <person name="Jorgensen S.L."/>
            <person name="Zaremba-Niedzwiedzka K."/>
            <person name="Martijn J."/>
            <person name="Lind A.E."/>
            <person name="van Eijk R."/>
            <person name="Schleper C."/>
            <person name="Guy L."/>
            <person name="Ettema T.J."/>
        </authorList>
    </citation>
    <scope>NUCLEOTIDE SEQUENCE</scope>
</reference>
<organism evidence="1">
    <name type="scientific">marine sediment metagenome</name>
    <dbReference type="NCBI Taxonomy" id="412755"/>
    <lineage>
        <taxon>unclassified sequences</taxon>
        <taxon>metagenomes</taxon>
        <taxon>ecological metagenomes</taxon>
    </lineage>
</organism>
<name>A0A0F9TTN2_9ZZZZ</name>
<accession>A0A0F9TTN2</accession>
<comment type="caution">
    <text evidence="1">The sequence shown here is derived from an EMBL/GenBank/DDBJ whole genome shotgun (WGS) entry which is preliminary data.</text>
</comment>
<evidence type="ECO:0000313" key="1">
    <source>
        <dbReference type="EMBL" id="KKN84390.1"/>
    </source>
</evidence>
<dbReference type="EMBL" id="LAZR01000171">
    <property type="protein sequence ID" value="KKN84390.1"/>
    <property type="molecule type" value="Genomic_DNA"/>
</dbReference>
<sequence length="109" mass="11979">MTWLEAKLVIPSMPNKGGKIAPAEYARRLEAIEYFIGSTFGGFTVVDGRGVWCDGTKDIYEPVRIYTIAYESSVALCAAMDTGRDTIKERLDQKAVYLSHTVLTGPAIT</sequence>
<proteinExistence type="predicted"/>